<feature type="signal peptide" evidence="1">
    <location>
        <begin position="1"/>
        <end position="21"/>
    </location>
</feature>
<dbReference type="RefSeq" id="WP_254090171.1">
    <property type="nucleotide sequence ID" value="NZ_JAHESC010000012.1"/>
</dbReference>
<proteinExistence type="predicted"/>
<gene>
    <name evidence="2" type="ORF">KK078_10225</name>
</gene>
<evidence type="ECO:0000256" key="1">
    <source>
        <dbReference type="SAM" id="SignalP"/>
    </source>
</evidence>
<feature type="chain" id="PRO_5043015244" evidence="1">
    <location>
        <begin position="22"/>
        <end position="257"/>
    </location>
</feature>
<evidence type="ECO:0000313" key="3">
    <source>
        <dbReference type="Proteomes" id="UP001319180"/>
    </source>
</evidence>
<protein>
    <submittedName>
        <fullName evidence="2">Uncharacterized protein</fullName>
    </submittedName>
</protein>
<reference evidence="2 3" key="1">
    <citation type="submission" date="2021-05" db="EMBL/GenBank/DDBJ databases">
        <title>A Polyphasic approach of four new species of the genus Ohtaekwangia: Ohtaekwangia histidinii sp. nov., Ohtaekwangia cretensis sp. nov., Ohtaekwangia indiensis sp. nov., Ohtaekwangia reichenbachii sp. nov. from diverse environment.</title>
        <authorList>
            <person name="Octaviana S."/>
        </authorList>
    </citation>
    <scope>NUCLEOTIDE SEQUENCE [LARGE SCALE GENOMIC DNA]</scope>
    <source>
        <strain evidence="2 3">PWU37</strain>
    </source>
</reference>
<dbReference type="AlphaFoldDB" id="A0AAP2D9J8"/>
<dbReference type="Proteomes" id="UP001319180">
    <property type="component" value="Unassembled WGS sequence"/>
</dbReference>
<keyword evidence="1" id="KW-0732">Signal</keyword>
<dbReference type="EMBL" id="JAHESC010000012">
    <property type="protein sequence ID" value="MBT1686936.1"/>
    <property type="molecule type" value="Genomic_DNA"/>
</dbReference>
<comment type="caution">
    <text evidence="2">The sequence shown here is derived from an EMBL/GenBank/DDBJ whole genome shotgun (WGS) entry which is preliminary data.</text>
</comment>
<accession>A0AAP2D9J8</accession>
<organism evidence="2 3">
    <name type="scientific">Dawidia soli</name>
    <dbReference type="NCBI Taxonomy" id="2782352"/>
    <lineage>
        <taxon>Bacteria</taxon>
        <taxon>Pseudomonadati</taxon>
        <taxon>Bacteroidota</taxon>
        <taxon>Cytophagia</taxon>
        <taxon>Cytophagales</taxon>
        <taxon>Chryseotaleaceae</taxon>
        <taxon>Dawidia</taxon>
    </lineage>
</organism>
<evidence type="ECO:0000313" key="2">
    <source>
        <dbReference type="EMBL" id="MBT1686936.1"/>
    </source>
</evidence>
<keyword evidence="3" id="KW-1185">Reference proteome</keyword>
<sequence length="257" mass="28701">MKAIFLLLTVMAMARPGRSLQADSVVCSPEFSNVLTANFTTFLKRDVTGTFAVKDGDSIHYVLFQENLYGATFSLYDPAGQEIIKTRTRAKVLSDKLKGREPGNYYFKIRSGRPLPNSFILMLNVRNCLPYTPEATHDSTPTVIAMDTVTSVKLDSTVYLASKLNLKSKQSIRIEVDSLQGLLQYEIRSASGPIHYSFADAAARTVKNGVGIYQTGTLPFRHSFYSLWLENDDPVAGKHVRVTIVQQVRKRKTPLVK</sequence>
<name>A0AAP2D9J8_9BACT</name>